<dbReference type="InterPro" id="IPR025375">
    <property type="entry name" value="DUF4365"/>
</dbReference>
<dbReference type="RefSeq" id="WP_157566992.1">
    <property type="nucleotide sequence ID" value="NZ_WQKZ01000003.1"/>
</dbReference>
<gene>
    <name evidence="2" type="ORF">GO988_15385</name>
</gene>
<organism evidence="2 3">
    <name type="scientific">Hymenobacter ginkgonis</name>
    <dbReference type="NCBI Taxonomy" id="2682976"/>
    <lineage>
        <taxon>Bacteria</taxon>
        <taxon>Pseudomonadati</taxon>
        <taxon>Bacteroidota</taxon>
        <taxon>Cytophagia</taxon>
        <taxon>Cytophagales</taxon>
        <taxon>Hymenobacteraceae</taxon>
        <taxon>Hymenobacter</taxon>
    </lineage>
</organism>
<evidence type="ECO:0000259" key="1">
    <source>
        <dbReference type="Pfam" id="PF14280"/>
    </source>
</evidence>
<name>A0A7K1TH19_9BACT</name>
<keyword evidence="3" id="KW-1185">Reference proteome</keyword>
<reference evidence="2 3" key="1">
    <citation type="submission" date="2019-12" db="EMBL/GenBank/DDBJ databases">
        <title>Hymenobacter sp. HMF4947 Genome sequencing and assembly.</title>
        <authorList>
            <person name="Kang H."/>
            <person name="Cha I."/>
            <person name="Kim H."/>
            <person name="Joh K."/>
        </authorList>
    </citation>
    <scope>NUCLEOTIDE SEQUENCE [LARGE SCALE GENOMIC DNA]</scope>
    <source>
        <strain evidence="2 3">HMF4947</strain>
    </source>
</reference>
<evidence type="ECO:0000313" key="2">
    <source>
        <dbReference type="EMBL" id="MVN77715.1"/>
    </source>
</evidence>
<evidence type="ECO:0000313" key="3">
    <source>
        <dbReference type="Proteomes" id="UP000441336"/>
    </source>
</evidence>
<comment type="caution">
    <text evidence="2">The sequence shown here is derived from an EMBL/GenBank/DDBJ whole genome shotgun (WGS) entry which is preliminary data.</text>
</comment>
<sequence length="343" mass="40072">MDDSYKARRKRRVIQHIMEDGSYDVIKKHLPKEWVIRPFNQPDYGIDLVIELFDKIDERYSETLGEFIYVQVKSVTDLEETPEKIYPVGNVAKAEWRENRSEHIEIPVIKYPFDTNSIYTIQTWGASVSVLLLVVNITTEDAYFICMNDYIDKLLLPKTPDYEKQASVTVTIPAYNNLKDKEVTQAAFGFYGKRAKLLAAFSKFFYQKNEIAHIFQFKTWPVHTYREQLEHARADTDGSTIDGKTIDDILLLFINQIEYLDIWEYSAWKPLADSKAELLALKSNLLHPKPDEKAEVLFGEILMTWHHLTNLASMYEEICREWYLPKMLSLLCSYPTSPDIKKS</sequence>
<protein>
    <submittedName>
        <fullName evidence="2">DUF4365 domain-containing protein</fullName>
    </submittedName>
</protein>
<accession>A0A7K1TH19</accession>
<proteinExistence type="predicted"/>
<feature type="domain" description="DUF4365" evidence="1">
    <location>
        <begin position="20"/>
        <end position="184"/>
    </location>
</feature>
<dbReference type="EMBL" id="WQKZ01000003">
    <property type="protein sequence ID" value="MVN77715.1"/>
    <property type="molecule type" value="Genomic_DNA"/>
</dbReference>
<dbReference type="Pfam" id="PF14280">
    <property type="entry name" value="DUF4365"/>
    <property type="match status" value="1"/>
</dbReference>
<dbReference type="Proteomes" id="UP000441336">
    <property type="component" value="Unassembled WGS sequence"/>
</dbReference>
<dbReference type="AlphaFoldDB" id="A0A7K1TH19"/>